<name>A0A1R2AYJ9_9CILI</name>
<dbReference type="CDD" id="cd05233">
    <property type="entry name" value="SDR_c"/>
    <property type="match status" value="1"/>
</dbReference>
<keyword evidence="2" id="KW-1185">Reference proteome</keyword>
<organism evidence="1 2">
    <name type="scientific">Stentor coeruleus</name>
    <dbReference type="NCBI Taxonomy" id="5963"/>
    <lineage>
        <taxon>Eukaryota</taxon>
        <taxon>Sar</taxon>
        <taxon>Alveolata</taxon>
        <taxon>Ciliophora</taxon>
        <taxon>Postciliodesmatophora</taxon>
        <taxon>Heterotrichea</taxon>
        <taxon>Heterotrichida</taxon>
        <taxon>Stentoridae</taxon>
        <taxon>Stentor</taxon>
    </lineage>
</organism>
<sequence>MISAETEYFDLRYKDLKGKNIILTGGSSGIGHETAKILLKFGSNVIALGRNREKLQSLEYAPGKTGTITIHQCDLQKPTEIKQVFTTILEQLSGRIDGIVNCAGQSLIKDFQDTTLKDFDDSMNVNVRAAMHIMSMAVPFMKLTGGSIVNVSASPVPRVRQSVFCVTKACLDSLTQCSALELANFNIRVNGVAPGITDTAFRINQIERPIDPTTNDICVRESAKKTLVGGVNTARDVAEAIVWLISDESSYVTGEIITIDGGCSLTTSTSDMLWKTEERKEENVSVIDKGIRALGFGGLFSKGK</sequence>
<gene>
    <name evidence="1" type="ORF">SteCoe_32612</name>
</gene>
<dbReference type="SUPFAM" id="SSF51735">
    <property type="entry name" value="NAD(P)-binding Rossmann-fold domains"/>
    <property type="match status" value="1"/>
</dbReference>
<proteinExistence type="predicted"/>
<evidence type="ECO:0000313" key="2">
    <source>
        <dbReference type="Proteomes" id="UP000187209"/>
    </source>
</evidence>
<dbReference type="OrthoDB" id="311609at2759"/>
<dbReference type="AlphaFoldDB" id="A0A1R2AYJ9"/>
<dbReference type="Gene3D" id="3.40.50.720">
    <property type="entry name" value="NAD(P)-binding Rossmann-like Domain"/>
    <property type="match status" value="1"/>
</dbReference>
<dbReference type="PRINTS" id="PR00081">
    <property type="entry name" value="GDHRDH"/>
</dbReference>
<dbReference type="EMBL" id="MPUH01001177">
    <property type="protein sequence ID" value="OMJ69614.1"/>
    <property type="molecule type" value="Genomic_DNA"/>
</dbReference>
<dbReference type="FunFam" id="3.40.50.720:FF:000084">
    <property type="entry name" value="Short-chain dehydrogenase reductase"/>
    <property type="match status" value="1"/>
</dbReference>
<dbReference type="Pfam" id="PF13561">
    <property type="entry name" value="adh_short_C2"/>
    <property type="match status" value="1"/>
</dbReference>
<evidence type="ECO:0000313" key="1">
    <source>
        <dbReference type="EMBL" id="OMJ69614.1"/>
    </source>
</evidence>
<dbReference type="Proteomes" id="UP000187209">
    <property type="component" value="Unassembled WGS sequence"/>
</dbReference>
<dbReference type="PANTHER" id="PTHR43975:SF2">
    <property type="entry name" value="EG:BACR7A4.14 PROTEIN-RELATED"/>
    <property type="match status" value="1"/>
</dbReference>
<reference evidence="1 2" key="1">
    <citation type="submission" date="2016-11" db="EMBL/GenBank/DDBJ databases">
        <title>The macronuclear genome of Stentor coeruleus: a giant cell with tiny introns.</title>
        <authorList>
            <person name="Slabodnick M."/>
            <person name="Ruby J.G."/>
            <person name="Reiff S.B."/>
            <person name="Swart E.C."/>
            <person name="Gosai S."/>
            <person name="Prabakaran S."/>
            <person name="Witkowska E."/>
            <person name="Larue G.E."/>
            <person name="Fisher S."/>
            <person name="Freeman R.M."/>
            <person name="Gunawardena J."/>
            <person name="Chu W."/>
            <person name="Stover N.A."/>
            <person name="Gregory B.D."/>
            <person name="Nowacki M."/>
            <person name="Derisi J."/>
            <person name="Roy S.W."/>
            <person name="Marshall W.F."/>
            <person name="Sood P."/>
        </authorList>
    </citation>
    <scope>NUCLEOTIDE SEQUENCE [LARGE SCALE GENOMIC DNA]</scope>
    <source>
        <strain evidence="1">WM001</strain>
    </source>
</reference>
<protein>
    <submittedName>
        <fullName evidence="1">Uncharacterized protein</fullName>
    </submittedName>
</protein>
<dbReference type="InterPro" id="IPR002347">
    <property type="entry name" value="SDR_fam"/>
</dbReference>
<dbReference type="PANTHER" id="PTHR43975">
    <property type="entry name" value="ZGC:101858"/>
    <property type="match status" value="1"/>
</dbReference>
<dbReference type="InterPro" id="IPR036291">
    <property type="entry name" value="NAD(P)-bd_dom_sf"/>
</dbReference>
<accession>A0A1R2AYJ9</accession>
<dbReference type="PRINTS" id="PR00080">
    <property type="entry name" value="SDRFAMILY"/>
</dbReference>
<comment type="caution">
    <text evidence="1">The sequence shown here is derived from an EMBL/GenBank/DDBJ whole genome shotgun (WGS) entry which is preliminary data.</text>
</comment>